<proteinExistence type="predicted"/>
<keyword evidence="3" id="KW-1185">Reference proteome</keyword>
<comment type="caution">
    <text evidence="2">The sequence shown here is derived from an EMBL/GenBank/DDBJ whole genome shotgun (WGS) entry which is preliminary data.</text>
</comment>
<gene>
    <name evidence="2" type="ORF">BGZ80_003082</name>
</gene>
<dbReference type="AlphaFoldDB" id="A0A9P6SWP7"/>
<dbReference type="EMBL" id="JAAAID010001797">
    <property type="protein sequence ID" value="KAG0008758.1"/>
    <property type="molecule type" value="Genomic_DNA"/>
</dbReference>
<protein>
    <submittedName>
        <fullName evidence="2">Uncharacterized protein</fullName>
    </submittedName>
</protein>
<evidence type="ECO:0000313" key="2">
    <source>
        <dbReference type="EMBL" id="KAG0008758.1"/>
    </source>
</evidence>
<evidence type="ECO:0000313" key="3">
    <source>
        <dbReference type="Proteomes" id="UP000703661"/>
    </source>
</evidence>
<name>A0A9P6SWP7_9FUNG</name>
<evidence type="ECO:0000256" key="1">
    <source>
        <dbReference type="SAM" id="MobiDB-lite"/>
    </source>
</evidence>
<reference evidence="2" key="1">
    <citation type="journal article" date="2020" name="Fungal Divers.">
        <title>Resolving the Mortierellaceae phylogeny through synthesis of multi-gene phylogenetics and phylogenomics.</title>
        <authorList>
            <person name="Vandepol N."/>
            <person name="Liber J."/>
            <person name="Desiro A."/>
            <person name="Na H."/>
            <person name="Kennedy M."/>
            <person name="Barry K."/>
            <person name="Grigoriev I.V."/>
            <person name="Miller A.N."/>
            <person name="O'Donnell K."/>
            <person name="Stajich J.E."/>
            <person name="Bonito G."/>
        </authorList>
    </citation>
    <scope>NUCLEOTIDE SEQUENCE</scope>
    <source>
        <strain evidence="2">NRRL 2769</strain>
    </source>
</reference>
<accession>A0A9P6SWP7</accession>
<sequence length="435" mass="49376">MTTIKTEAQQAVEEITENLTNPGYFLSNRPFFYNANDYFASCCGQKTSKMLENEWLTVVIPSLKASNIKALSDAGVRLEKQWRLSRETRRQRSEDGDSVKMRKLMKSSLYQHRKAVLDHSGETMRDDLHALGPSLGPSLTQPWSSAYTPPYQPNPDSPELLTFSPPSPPELTARNETIDRQEAHAFFTSAGSLQDVLLSNLSEGHTLPQWAKSRPSYTFKLQLQDDWGSWVTELYESAKTKVHLNHNHIDEIALLSGILHLNKTHIGFSAKEIAKIHSDVLRTFYNKEMEDKDIERAQDAAAIWASWMQKWKSIVLKEKLAAESEGRDPEAVNAEPVVDAIMSSYSECKTKKIMPILFIALHVFRRYNNWAALTSESDRMMAVVGPILQEIMDIQHIIRFTCSNTPTSAGKHRKTKLQQEGQSRQPDIIGKTNEK</sequence>
<dbReference type="Proteomes" id="UP000703661">
    <property type="component" value="Unassembled WGS sequence"/>
</dbReference>
<feature type="region of interest" description="Disordered" evidence="1">
    <location>
        <begin position="405"/>
        <end position="435"/>
    </location>
</feature>
<organism evidence="2 3">
    <name type="scientific">Entomortierella chlamydospora</name>
    <dbReference type="NCBI Taxonomy" id="101097"/>
    <lineage>
        <taxon>Eukaryota</taxon>
        <taxon>Fungi</taxon>
        <taxon>Fungi incertae sedis</taxon>
        <taxon>Mucoromycota</taxon>
        <taxon>Mortierellomycotina</taxon>
        <taxon>Mortierellomycetes</taxon>
        <taxon>Mortierellales</taxon>
        <taxon>Mortierellaceae</taxon>
        <taxon>Entomortierella</taxon>
    </lineage>
</organism>